<evidence type="ECO:0000256" key="1">
    <source>
        <dbReference type="SAM" id="MobiDB-lite"/>
    </source>
</evidence>
<evidence type="ECO:0000313" key="4">
    <source>
        <dbReference type="Proteomes" id="UP000887226"/>
    </source>
</evidence>
<reference evidence="3" key="1">
    <citation type="journal article" date="2021" name="IMA Fungus">
        <title>Genomic characterization of three marine fungi, including Emericellopsis atlantica sp. nov. with signatures of a generalist lifestyle and marine biomass degradation.</title>
        <authorList>
            <person name="Hagestad O.C."/>
            <person name="Hou L."/>
            <person name="Andersen J.H."/>
            <person name="Hansen E.H."/>
            <person name="Altermark B."/>
            <person name="Li C."/>
            <person name="Kuhnert E."/>
            <person name="Cox R.J."/>
            <person name="Crous P.W."/>
            <person name="Spatafora J.W."/>
            <person name="Lail K."/>
            <person name="Amirebrahimi M."/>
            <person name="Lipzen A."/>
            <person name="Pangilinan J."/>
            <person name="Andreopoulos W."/>
            <person name="Hayes R.D."/>
            <person name="Ng V."/>
            <person name="Grigoriev I.V."/>
            <person name="Jackson S.A."/>
            <person name="Sutton T.D.S."/>
            <person name="Dobson A.D.W."/>
            <person name="Rama T."/>
        </authorList>
    </citation>
    <scope>NUCLEOTIDE SEQUENCE</scope>
    <source>
        <strain evidence="3">TRa3180A</strain>
    </source>
</reference>
<feature type="compositionally biased region" description="Polar residues" evidence="1">
    <location>
        <begin position="396"/>
        <end position="412"/>
    </location>
</feature>
<feature type="compositionally biased region" description="Basic and acidic residues" evidence="1">
    <location>
        <begin position="323"/>
        <end position="335"/>
    </location>
</feature>
<feature type="compositionally biased region" description="Gly residues" evidence="1">
    <location>
        <begin position="88"/>
        <end position="97"/>
    </location>
</feature>
<feature type="region of interest" description="Disordered" evidence="1">
    <location>
        <begin position="388"/>
        <end position="412"/>
    </location>
</feature>
<dbReference type="EMBL" id="MU253820">
    <property type="protein sequence ID" value="KAG9246037.1"/>
    <property type="molecule type" value="Genomic_DNA"/>
</dbReference>
<evidence type="ECO:0000313" key="3">
    <source>
        <dbReference type="EMBL" id="KAG9246037.1"/>
    </source>
</evidence>
<organism evidence="3 4">
    <name type="scientific">Calycina marina</name>
    <dbReference type="NCBI Taxonomy" id="1763456"/>
    <lineage>
        <taxon>Eukaryota</taxon>
        <taxon>Fungi</taxon>
        <taxon>Dikarya</taxon>
        <taxon>Ascomycota</taxon>
        <taxon>Pezizomycotina</taxon>
        <taxon>Leotiomycetes</taxon>
        <taxon>Helotiales</taxon>
        <taxon>Pezizellaceae</taxon>
        <taxon>Calycina</taxon>
    </lineage>
</organism>
<dbReference type="AlphaFoldDB" id="A0A9P7Z635"/>
<protein>
    <submittedName>
        <fullName evidence="3">Uncharacterized protein</fullName>
    </submittedName>
</protein>
<keyword evidence="2" id="KW-1133">Transmembrane helix</keyword>
<sequence>MEPFNRKREAVDITSLLSAPIVTNAPSASSVPGGRNGRAARDAAASSAGRGRFGSAQNKNDNGNNHDNDEDNNSGTGNFNGNNDNNDGNGGGKGSAGGGNSNNYFGLPTLTSVVPLPTPEPSVLMATWVVMATSTIGFQASSSSFLISSSTSADPAPTATNTIPTSIWEPRKGVNGSPSSTSALAVESSSATLDNLSGQFSSLLMQPTASRQETALGVGAAAKSTATSLTLPVSTENGMQTATQNLLVAVGTIGALIITFTVIFIVARMTKMDLFKFFRGRELRKGENGGWYGWHKKYDLGPPPQYTSEAPFSSYSYFSEEKGSMVQGSKDREKPQSPSEPQVNQSRQSGMQELETSLAPLSQVSPMSIIFPTLHVANPDSHLSLSPGFAPGVVMPSSNEQDTPDHANSMSRDATQMDDSLYAKLGDYNNTYNINVDNSTFISNNTVNDAYDPAQSDVNHLSYLSSISSGFGDQMLVPKVPPTPTSAYAMIKSNRMSRNFSWVQPSANRDTTYSTASVETAPHFRTVNSWVAQQAGRAQRRPSRPDDEIPQMPEIPNGMKAHQRNQSEYPAFSQHPGDEFELQKGSRTQSATLDRKIGLE</sequence>
<feature type="compositionally biased region" description="Polar residues" evidence="1">
    <location>
        <begin position="336"/>
        <end position="352"/>
    </location>
</feature>
<dbReference type="OrthoDB" id="5411141at2759"/>
<feature type="region of interest" description="Disordered" evidence="1">
    <location>
        <begin position="534"/>
        <end position="600"/>
    </location>
</feature>
<feature type="compositionally biased region" description="Low complexity" evidence="1">
    <location>
        <begin position="73"/>
        <end position="87"/>
    </location>
</feature>
<feature type="region of interest" description="Disordered" evidence="1">
    <location>
        <begin position="148"/>
        <end position="181"/>
    </location>
</feature>
<evidence type="ECO:0000256" key="2">
    <source>
        <dbReference type="SAM" id="Phobius"/>
    </source>
</evidence>
<keyword evidence="2" id="KW-0812">Transmembrane</keyword>
<feature type="compositionally biased region" description="Low complexity" evidence="1">
    <location>
        <begin position="148"/>
        <end position="162"/>
    </location>
</feature>
<accession>A0A9P7Z635</accession>
<feature type="compositionally biased region" description="Low complexity" evidence="1">
    <location>
        <begin position="42"/>
        <end position="65"/>
    </location>
</feature>
<comment type="caution">
    <text evidence="3">The sequence shown here is derived from an EMBL/GenBank/DDBJ whole genome shotgun (WGS) entry which is preliminary data.</text>
</comment>
<name>A0A9P7Z635_9HELO</name>
<keyword evidence="4" id="KW-1185">Reference proteome</keyword>
<gene>
    <name evidence="3" type="ORF">BJ878DRAFT_478703</name>
</gene>
<proteinExistence type="predicted"/>
<feature type="transmembrane region" description="Helical" evidence="2">
    <location>
        <begin position="246"/>
        <end position="267"/>
    </location>
</feature>
<dbReference type="Proteomes" id="UP000887226">
    <property type="component" value="Unassembled WGS sequence"/>
</dbReference>
<feature type="region of interest" description="Disordered" evidence="1">
    <location>
        <begin position="24"/>
        <end position="97"/>
    </location>
</feature>
<keyword evidence="2" id="KW-0472">Membrane</keyword>
<feature type="region of interest" description="Disordered" evidence="1">
    <location>
        <begin position="323"/>
        <end position="352"/>
    </location>
</feature>